<keyword evidence="1" id="KW-0175">Coiled coil</keyword>
<proteinExistence type="predicted"/>
<reference evidence="2 3" key="1">
    <citation type="submission" date="2014-02" db="EMBL/GenBank/DDBJ databases">
        <title>Genome sequence of Mycoplasma capricolum subsp. capricolum strain 14232.</title>
        <authorList>
            <person name="Sirand-Pugnet P."/>
            <person name="Breton M."/>
            <person name="Dordet-Frisoni E."/>
            <person name="Baranowski E."/>
            <person name="Barre A."/>
            <person name="Couture C."/>
            <person name="Dupuy V."/>
            <person name="Gaurivaud P."/>
            <person name="Jacob D."/>
            <person name="Lemaitre C."/>
            <person name="Manso-Silvan L."/>
            <person name="Nikolski M."/>
            <person name="Nouvel L.-X."/>
            <person name="Poumarat F."/>
            <person name="Tardy F."/>
            <person name="Thebault P."/>
            <person name="Theil S."/>
            <person name="Citti C."/>
            <person name="Thiaucourt F."/>
            <person name="Blanchard A."/>
        </authorList>
    </citation>
    <scope>NUCLEOTIDE SEQUENCE [LARGE SCALE GENOMIC DNA]</scope>
    <source>
        <strain evidence="2 3">14232</strain>
    </source>
</reference>
<feature type="coiled-coil region" evidence="1">
    <location>
        <begin position="57"/>
        <end position="84"/>
    </location>
</feature>
<organism evidence="2 3">
    <name type="scientific">Mycoplasma capricolum subsp. capricolum 14232</name>
    <dbReference type="NCBI Taxonomy" id="1188238"/>
    <lineage>
        <taxon>Bacteria</taxon>
        <taxon>Bacillati</taxon>
        <taxon>Mycoplasmatota</taxon>
        <taxon>Mollicutes</taxon>
        <taxon>Mycoplasmataceae</taxon>
        <taxon>Mycoplasma</taxon>
    </lineage>
</organism>
<dbReference type="AlphaFoldDB" id="A0A084EGJ1"/>
<evidence type="ECO:0000256" key="1">
    <source>
        <dbReference type="SAM" id="Coils"/>
    </source>
</evidence>
<evidence type="ECO:0008006" key="4">
    <source>
        <dbReference type="Google" id="ProtNLM"/>
    </source>
</evidence>
<gene>
    <name evidence="2" type="ORF">MCAPa_8280</name>
</gene>
<name>A0A084EGJ1_MYCCA</name>
<protein>
    <recommendedName>
        <fullName evidence="4">Lipoprotein</fullName>
    </recommendedName>
</protein>
<dbReference type="Proteomes" id="UP000028533">
    <property type="component" value="Unassembled WGS sequence"/>
</dbReference>
<dbReference type="EMBL" id="JFDO01000035">
    <property type="protein sequence ID" value="KEZ17083.1"/>
    <property type="molecule type" value="Genomic_DNA"/>
</dbReference>
<comment type="caution">
    <text evidence="2">The sequence shown here is derived from an EMBL/GenBank/DDBJ whole genome shotgun (WGS) entry which is preliminary data.</text>
</comment>
<evidence type="ECO:0000313" key="3">
    <source>
        <dbReference type="Proteomes" id="UP000028533"/>
    </source>
</evidence>
<dbReference type="PROSITE" id="PS51257">
    <property type="entry name" value="PROKAR_LIPOPROTEIN"/>
    <property type="match status" value="1"/>
</dbReference>
<sequence length="183" mass="21804">MIKFLKYLLSISVLIVPTFLVSSCVPVISTNPNIKDLYWFDLDFSNPEKFGGWEKIKENYQKEIDKTQIELEKLELEVKNDSNISNELKEFIMQTTIYMTKMQILVWKCIVNEAEFNLSKKTDEDKEIFKKQLKKTIDFIDNWKFIKSKKLTEEEKIMSRSDVEIWTRLQMKLKSKIEVINQA</sequence>
<evidence type="ECO:0000313" key="2">
    <source>
        <dbReference type="EMBL" id="KEZ17083.1"/>
    </source>
</evidence>
<accession>A0A084EGJ1</accession>
<dbReference type="RefSeq" id="WP_036432554.1">
    <property type="nucleotide sequence ID" value="NZ_JFDO01000035.1"/>
</dbReference>